<dbReference type="Proteomes" id="UP000481288">
    <property type="component" value="Unassembled WGS sequence"/>
</dbReference>
<dbReference type="EMBL" id="QGMG01000067">
    <property type="protein sequence ID" value="TVY57941.1"/>
    <property type="molecule type" value="Genomic_DNA"/>
</dbReference>
<dbReference type="PANTHER" id="PTHR38797">
    <property type="entry name" value="NUCLEAR PORE COMPLEX PROTEIN NUP85-RELATED"/>
    <property type="match status" value="1"/>
</dbReference>
<dbReference type="InterPro" id="IPR022085">
    <property type="entry name" value="OpdG"/>
</dbReference>
<dbReference type="AlphaFoldDB" id="A0A7D8UTY4"/>
<dbReference type="PANTHER" id="PTHR38797:SF4">
    <property type="entry name" value="NUCLEAR PORE COMPLEX PROTEIN NUP85"/>
    <property type="match status" value="1"/>
</dbReference>
<accession>A0A7D8UTY4</accession>
<dbReference type="OrthoDB" id="3350591at2759"/>
<dbReference type="Pfam" id="PF12311">
    <property type="entry name" value="DUF3632"/>
    <property type="match status" value="1"/>
</dbReference>
<name>A0A7D8UTY4_9HELO</name>
<dbReference type="InterPro" id="IPR053204">
    <property type="entry name" value="Oxopyrrolidines_Biosynth-assoc"/>
</dbReference>
<sequence>MAAPPRPSFVVGNSLAANIYDFISDYLISPARNAPSMAASLTSFLAPLMKTAAEIQNICHLWGIICFMATTYHSSSPKHSLIVELVFEIRKCSAPPFEGRLAYEKQWGCTFWDDLSMLPAVWDDFEFDAPLVPRMCERKSDPNLLNNRFLPGPWRSRNTIPMSSEAWASLNAFGARLYAQMDISSLEDRALFALTEALEEDKTAAALDDVVPAAACWILYAGQKIKEHNRGHEADYDYAMGITRLPSPARSRGSLWKGADGVSDERWRFWKTRFGDLADRTGLKRNTRQYAKQARDEMRRIESVSIYEQAVIRRKLGEEGCCNTAPTRRLLVSDLLN</sequence>
<protein>
    <submittedName>
        <fullName evidence="1">Uncharacterized protein</fullName>
    </submittedName>
</protein>
<proteinExistence type="predicted"/>
<reference evidence="1 2" key="1">
    <citation type="submission" date="2018-05" db="EMBL/GenBank/DDBJ databases">
        <title>Whole genome sequencing for identification of molecular markers to develop diagnostic detection tools for the regulated plant pathogen Lachnellula willkommii.</title>
        <authorList>
            <person name="Giroux E."/>
            <person name="Bilodeau G."/>
        </authorList>
    </citation>
    <scope>NUCLEOTIDE SEQUENCE [LARGE SCALE GENOMIC DNA]</scope>
    <source>
        <strain evidence="1 2">CBS 625.97</strain>
    </source>
</reference>
<evidence type="ECO:0000313" key="2">
    <source>
        <dbReference type="Proteomes" id="UP000481288"/>
    </source>
</evidence>
<evidence type="ECO:0000313" key="1">
    <source>
        <dbReference type="EMBL" id="TVY57941.1"/>
    </source>
</evidence>
<keyword evidence="2" id="KW-1185">Reference proteome</keyword>
<gene>
    <name evidence="1" type="ORF">LCER1_G001066</name>
</gene>
<comment type="caution">
    <text evidence="1">The sequence shown here is derived from an EMBL/GenBank/DDBJ whole genome shotgun (WGS) entry which is preliminary data.</text>
</comment>
<organism evidence="1 2">
    <name type="scientific">Lachnellula cervina</name>
    <dbReference type="NCBI Taxonomy" id="1316786"/>
    <lineage>
        <taxon>Eukaryota</taxon>
        <taxon>Fungi</taxon>
        <taxon>Dikarya</taxon>
        <taxon>Ascomycota</taxon>
        <taxon>Pezizomycotina</taxon>
        <taxon>Leotiomycetes</taxon>
        <taxon>Helotiales</taxon>
        <taxon>Lachnaceae</taxon>
        <taxon>Lachnellula</taxon>
    </lineage>
</organism>